<keyword evidence="3" id="KW-1185">Reference proteome</keyword>
<dbReference type="Proteomes" id="UP000189677">
    <property type="component" value="Chromosome"/>
</dbReference>
<keyword evidence="1" id="KW-0732">Signal</keyword>
<dbReference type="InterPro" id="IPR036410">
    <property type="entry name" value="HSP_DnaJ_Cys-rich_dom_sf"/>
</dbReference>
<feature type="chain" id="PRO_5044492024" evidence="1">
    <location>
        <begin position="24"/>
        <end position="83"/>
    </location>
</feature>
<proteinExistence type="predicted"/>
<accession>A0A1U9QUR4</accession>
<dbReference type="AlphaFoldDB" id="A0A1U9QUR4"/>
<dbReference type="KEGG" id="snw:BBN63_17820"/>
<dbReference type="SUPFAM" id="SSF57938">
    <property type="entry name" value="DnaJ/Hsp40 cysteine-rich domain"/>
    <property type="match status" value="1"/>
</dbReference>
<feature type="signal peptide" evidence="1">
    <location>
        <begin position="1"/>
        <end position="23"/>
    </location>
</feature>
<reference evidence="2 3" key="1">
    <citation type="submission" date="2016-11" db="EMBL/GenBank/DDBJ databases">
        <title>Complete genome sequence of Streptomyces niveus SCSIO 3406.</title>
        <authorList>
            <person name="Zhu Q."/>
            <person name="Cheng W."/>
            <person name="Song Y."/>
            <person name="Li Q."/>
            <person name="Ju J."/>
        </authorList>
    </citation>
    <scope>NUCLEOTIDE SEQUENCE [LARGE SCALE GENOMIC DNA]</scope>
    <source>
        <strain evidence="2 3">SCSIO 3406</strain>
    </source>
</reference>
<dbReference type="EMBL" id="CP018047">
    <property type="protein sequence ID" value="AQU67819.1"/>
    <property type="molecule type" value="Genomic_DNA"/>
</dbReference>
<protein>
    <submittedName>
        <fullName evidence="2">Uncharacterized protein</fullName>
    </submittedName>
</protein>
<name>A0A1U9QUR4_STRNV</name>
<sequence>MPSLLTAMPLLILLTLCYATLCAASPFGACRKCEGWGYRIRQTRTGRLKRGRECRRCRGYGRRLRIGRRLYNTASRMRHEGTR</sequence>
<evidence type="ECO:0000313" key="2">
    <source>
        <dbReference type="EMBL" id="AQU67819.1"/>
    </source>
</evidence>
<evidence type="ECO:0000256" key="1">
    <source>
        <dbReference type="SAM" id="SignalP"/>
    </source>
</evidence>
<organism evidence="2 3">
    <name type="scientific">Streptomyces niveus</name>
    <name type="common">Streptomyces spheroides</name>
    <dbReference type="NCBI Taxonomy" id="193462"/>
    <lineage>
        <taxon>Bacteria</taxon>
        <taxon>Bacillati</taxon>
        <taxon>Actinomycetota</taxon>
        <taxon>Actinomycetes</taxon>
        <taxon>Kitasatosporales</taxon>
        <taxon>Streptomycetaceae</taxon>
        <taxon>Streptomyces</taxon>
    </lineage>
</organism>
<gene>
    <name evidence="2" type="ORF">BBN63_17820</name>
</gene>
<dbReference type="RefSeq" id="WP_078076395.1">
    <property type="nucleotide sequence ID" value="NZ_CP018047.1"/>
</dbReference>
<evidence type="ECO:0000313" key="3">
    <source>
        <dbReference type="Proteomes" id="UP000189677"/>
    </source>
</evidence>